<proteinExistence type="predicted"/>
<evidence type="ECO:0000313" key="2">
    <source>
        <dbReference type="Proteomes" id="UP000000212"/>
    </source>
</evidence>
<dbReference type="EMBL" id="HE999757">
    <property type="protein sequence ID" value="CCO13023.2"/>
    <property type="molecule type" value="Genomic_DNA"/>
</dbReference>
<keyword evidence="2" id="KW-1185">Reference proteome</keyword>
<name>K8EM87_CARML</name>
<sequence length="94" mass="11007">MEITFDNEIYNNSTFEEDIFILDDYFKDINNAIVYVDTQNIHILITSIFSILKNNGTVLLTGINGFNEEVFNGESLVLLNDEIFFENKYKLRKK</sequence>
<evidence type="ECO:0000313" key="1">
    <source>
        <dbReference type="EMBL" id="CCO13023.2"/>
    </source>
</evidence>
<gene>
    <name evidence="1" type="ORF">BN424_3618</name>
</gene>
<dbReference type="HOGENOM" id="CLU_2380934_0_0_9"/>
<reference evidence="2" key="1">
    <citation type="journal article" date="2013" name="Genome Announc.">
        <title>Complete Chromosome Sequence of Carnobacterium maltaromaticum LMA 28.</title>
        <authorList>
            <person name="Cailliez-Grimal C."/>
            <person name="Chaillou S."/>
            <person name="Anba-Mondoloni J."/>
            <person name="Loux V."/>
            <person name="Afzal M.I."/>
            <person name="Rahman A."/>
            <person name="Kergourlay G."/>
            <person name="Champomier-Verges M.C."/>
            <person name="Zagorec M."/>
            <person name="Dalgaard P."/>
            <person name="Leisner J.J."/>
            <person name="Prevost H."/>
            <person name="Revol-Junelles A.M."/>
            <person name="Borges F."/>
        </authorList>
    </citation>
    <scope>NUCLEOTIDE SEQUENCE</scope>
    <source>
        <strain evidence="2">LMA28</strain>
    </source>
</reference>
<accession>K8EM87</accession>
<dbReference type="RefSeq" id="WP_015077911.1">
    <property type="nucleotide sequence ID" value="NC_019425.2"/>
</dbReference>
<dbReference type="KEGG" id="cml:BN424_3618"/>
<dbReference type="AlphaFoldDB" id="K8EM87"/>
<dbReference type="Proteomes" id="UP000000212">
    <property type="component" value="Chromosome"/>
</dbReference>
<protein>
    <submittedName>
        <fullName evidence="1">Uncharacterized protein</fullName>
    </submittedName>
</protein>
<dbReference type="STRING" id="1234679.BN424_3618"/>
<organism evidence="1 2">
    <name type="scientific">Carnobacterium maltaromaticum LMA28</name>
    <dbReference type="NCBI Taxonomy" id="1234679"/>
    <lineage>
        <taxon>Bacteria</taxon>
        <taxon>Bacillati</taxon>
        <taxon>Bacillota</taxon>
        <taxon>Bacilli</taxon>
        <taxon>Lactobacillales</taxon>
        <taxon>Carnobacteriaceae</taxon>
        <taxon>Carnobacterium</taxon>
    </lineage>
</organism>